<dbReference type="AlphaFoldDB" id="A0A348WIX8"/>
<feature type="binding site" evidence="11">
    <location>
        <position position="14"/>
    </location>
    <ligand>
        <name>Zn(2+)</name>
        <dbReference type="ChEBI" id="CHEBI:29105"/>
    </ligand>
</feature>
<dbReference type="UniPathway" id="UPA00391"/>
<feature type="binding site" evidence="11">
    <location>
        <position position="29"/>
    </location>
    <ligand>
        <name>Zn(2+)</name>
        <dbReference type="ChEBI" id="CHEBI:29105"/>
    </ligand>
</feature>
<comment type="similarity">
    <text evidence="3 9">Belongs to the PTPS family. QueD subfamily.</text>
</comment>
<dbReference type="Pfam" id="PF01242">
    <property type="entry name" value="PTPS"/>
    <property type="match status" value="1"/>
</dbReference>
<dbReference type="InterPro" id="IPR038418">
    <property type="entry name" value="6-PTP_synth/QueD_sf"/>
</dbReference>
<comment type="cofactor">
    <cofactor evidence="9 11">
        <name>Zn(2+)</name>
        <dbReference type="ChEBI" id="CHEBI:29105"/>
    </cofactor>
    <text evidence="9 11">Binds 1 zinc ion per subunit.</text>
</comment>
<dbReference type="RefSeq" id="WP_009814696.1">
    <property type="nucleotide sequence ID" value="NZ_CAXAXR010000008.1"/>
</dbReference>
<comment type="pathway">
    <text evidence="2 9">Purine metabolism; 7-cyano-7-deazaguanine biosynthesis.</text>
</comment>
<dbReference type="GO" id="GO:0070497">
    <property type="term" value="F:6-carboxytetrahydropterin synthase activity"/>
    <property type="evidence" value="ECO:0007669"/>
    <property type="project" value="UniProtKB-EC"/>
</dbReference>
<evidence type="ECO:0000256" key="6">
    <source>
        <dbReference type="ARBA" id="ARBA00022833"/>
    </source>
</evidence>
<sequence length="117" mass="13499">MYRICKEFHFSASHQLAHLPEHHQCARLHGHNYVVAVELAAPELDANGFVRDYHDLAALKSYIDTRFDHRHLNDVLDGPSTAEALARHFFDYCAGQWPETVAVRVSETPRSWAEYRP</sequence>
<feature type="active site" description="Charge relay system" evidence="10">
    <location>
        <position position="107"/>
    </location>
</feature>
<dbReference type="Proteomes" id="UP000264719">
    <property type="component" value="Unassembled WGS sequence"/>
</dbReference>
<gene>
    <name evidence="12" type="ORF">DCS45_21835</name>
</gene>
<reference evidence="12 13" key="1">
    <citation type="journal article" date="2018" name="Nat. Biotechnol.">
        <title>A standardized bacterial taxonomy based on genome phylogeny substantially revises the tree of life.</title>
        <authorList>
            <person name="Parks D.H."/>
            <person name="Chuvochina M."/>
            <person name="Waite D.W."/>
            <person name="Rinke C."/>
            <person name="Skarshewski A."/>
            <person name="Chaumeil P.A."/>
            <person name="Hugenholtz P."/>
        </authorList>
    </citation>
    <scope>NUCLEOTIDE SEQUENCE [LARGE SCALE GENOMIC DNA]</scope>
    <source>
        <strain evidence="12">UBA9169</strain>
    </source>
</reference>
<comment type="catalytic activity">
    <reaction evidence="8 9">
        <text>7,8-dihydroneopterin 3'-triphosphate + H2O = 6-carboxy-5,6,7,8-tetrahydropterin + triphosphate + acetaldehyde + 2 H(+)</text>
        <dbReference type="Rhea" id="RHEA:27966"/>
        <dbReference type="ChEBI" id="CHEBI:15343"/>
        <dbReference type="ChEBI" id="CHEBI:15377"/>
        <dbReference type="ChEBI" id="CHEBI:15378"/>
        <dbReference type="ChEBI" id="CHEBI:18036"/>
        <dbReference type="ChEBI" id="CHEBI:58462"/>
        <dbReference type="ChEBI" id="CHEBI:61032"/>
        <dbReference type="EC" id="4.1.2.50"/>
    </reaction>
</comment>
<comment type="caution">
    <text evidence="12">The sequence shown here is derived from an EMBL/GenBank/DDBJ whole genome shotgun (WGS) entry which is preliminary data.</text>
</comment>
<evidence type="ECO:0000313" key="13">
    <source>
        <dbReference type="Proteomes" id="UP000264719"/>
    </source>
</evidence>
<evidence type="ECO:0000256" key="4">
    <source>
        <dbReference type="ARBA" id="ARBA00018141"/>
    </source>
</evidence>
<keyword evidence="5 9" id="KW-0479">Metal-binding</keyword>
<dbReference type="PIRSF" id="PIRSF006113">
    <property type="entry name" value="PTP_synth"/>
    <property type="match status" value="1"/>
</dbReference>
<dbReference type="EC" id="4.-.-.-" evidence="9"/>
<evidence type="ECO:0000256" key="11">
    <source>
        <dbReference type="PIRSR" id="PIRSR006113-2"/>
    </source>
</evidence>
<accession>A0A348WIX8</accession>
<dbReference type="InterPro" id="IPR007115">
    <property type="entry name" value="6-PTP_synth/QueD"/>
</dbReference>
<evidence type="ECO:0000256" key="8">
    <source>
        <dbReference type="ARBA" id="ARBA00048807"/>
    </source>
</evidence>
<keyword evidence="6 9" id="KW-0862">Zinc</keyword>
<dbReference type="PANTHER" id="PTHR12589">
    <property type="entry name" value="PYRUVOYL TETRAHYDROBIOPTERIN SYNTHASE"/>
    <property type="match status" value="1"/>
</dbReference>
<keyword evidence="9" id="KW-0671">Queuosine biosynthesis</keyword>
<dbReference type="EMBL" id="DMVW01000207">
    <property type="protein sequence ID" value="HAR54490.1"/>
    <property type="molecule type" value="Genomic_DNA"/>
</dbReference>
<evidence type="ECO:0000256" key="7">
    <source>
        <dbReference type="ARBA" id="ARBA00023239"/>
    </source>
</evidence>
<comment type="function">
    <text evidence="1">Catalyzes the conversion of 7,8-dihydroneopterin triphosphate (H2NTP) to 6-carboxy-5,6,7,8-tetrahydropterin (CPH4) and acetaldehyde.</text>
</comment>
<evidence type="ECO:0000256" key="5">
    <source>
        <dbReference type="ARBA" id="ARBA00022723"/>
    </source>
</evidence>
<evidence type="ECO:0000256" key="9">
    <source>
        <dbReference type="PIRNR" id="PIRNR006113"/>
    </source>
</evidence>
<evidence type="ECO:0000313" key="12">
    <source>
        <dbReference type="EMBL" id="HAR54490.1"/>
    </source>
</evidence>
<organism evidence="12 13">
    <name type="scientific">Roseovarius nubinhibens</name>
    <dbReference type="NCBI Taxonomy" id="314263"/>
    <lineage>
        <taxon>Bacteria</taxon>
        <taxon>Pseudomonadati</taxon>
        <taxon>Pseudomonadota</taxon>
        <taxon>Alphaproteobacteria</taxon>
        <taxon>Rhodobacterales</taxon>
        <taxon>Roseobacteraceae</taxon>
        <taxon>Roseovarius</taxon>
    </lineage>
</organism>
<feature type="active site" description="Proton acceptor" evidence="10">
    <location>
        <position position="25"/>
    </location>
</feature>
<feature type="binding site" evidence="11">
    <location>
        <position position="31"/>
    </location>
    <ligand>
        <name>Zn(2+)</name>
        <dbReference type="ChEBI" id="CHEBI:29105"/>
    </ligand>
</feature>
<dbReference type="PANTHER" id="PTHR12589:SF7">
    <property type="entry name" value="6-PYRUVOYL TETRAHYDROBIOPTERIN SYNTHASE"/>
    <property type="match status" value="1"/>
</dbReference>
<dbReference type="SUPFAM" id="SSF55620">
    <property type="entry name" value="Tetrahydrobiopterin biosynthesis enzymes-like"/>
    <property type="match status" value="1"/>
</dbReference>
<dbReference type="GO" id="GO:0008616">
    <property type="term" value="P:tRNA queuosine(34) biosynthetic process"/>
    <property type="evidence" value="ECO:0007669"/>
    <property type="project" value="UniProtKB-KW"/>
</dbReference>
<dbReference type="GO" id="GO:0046872">
    <property type="term" value="F:metal ion binding"/>
    <property type="evidence" value="ECO:0007669"/>
    <property type="project" value="UniProtKB-KW"/>
</dbReference>
<evidence type="ECO:0000256" key="10">
    <source>
        <dbReference type="PIRSR" id="PIRSR006113-1"/>
    </source>
</evidence>
<keyword evidence="7 9" id="KW-0456">Lyase</keyword>
<evidence type="ECO:0000256" key="1">
    <source>
        <dbReference type="ARBA" id="ARBA00002285"/>
    </source>
</evidence>
<proteinExistence type="inferred from homology"/>
<name>A0A348WIX8_9RHOB</name>
<evidence type="ECO:0000256" key="3">
    <source>
        <dbReference type="ARBA" id="ARBA00008900"/>
    </source>
</evidence>
<feature type="active site" description="Charge relay system" evidence="10">
    <location>
        <position position="69"/>
    </location>
</feature>
<evidence type="ECO:0000256" key="2">
    <source>
        <dbReference type="ARBA" id="ARBA00005061"/>
    </source>
</evidence>
<protein>
    <recommendedName>
        <fullName evidence="4 9">6-carboxy-5,6,7,8-tetrahydropterin synthase</fullName>
        <ecNumber evidence="9">4.-.-.-</ecNumber>
    </recommendedName>
</protein>
<dbReference type="Gene3D" id="3.30.479.10">
    <property type="entry name" value="6-pyruvoyl tetrahydropterin synthase/QueD"/>
    <property type="match status" value="1"/>
</dbReference>